<name>A0A1F4V3K7_UNCKA</name>
<dbReference type="SUPFAM" id="SSF88723">
    <property type="entry name" value="PIN domain-like"/>
    <property type="match status" value="1"/>
</dbReference>
<reference evidence="2 3" key="1">
    <citation type="journal article" date="2016" name="Nat. Commun.">
        <title>Thousands of microbial genomes shed light on interconnected biogeochemical processes in an aquifer system.</title>
        <authorList>
            <person name="Anantharaman K."/>
            <person name="Brown C.T."/>
            <person name="Hug L.A."/>
            <person name="Sharon I."/>
            <person name="Castelle C.J."/>
            <person name="Probst A.J."/>
            <person name="Thomas B.C."/>
            <person name="Singh A."/>
            <person name="Wilkins M.J."/>
            <person name="Karaoz U."/>
            <person name="Brodie E.L."/>
            <person name="Williams K.H."/>
            <person name="Hubbard S.S."/>
            <person name="Banfield J.F."/>
        </authorList>
    </citation>
    <scope>NUCLEOTIDE SEQUENCE [LARGE SCALE GENOMIC DNA]</scope>
</reference>
<protein>
    <recommendedName>
        <fullName evidence="1">PIN domain-containing protein</fullName>
    </recommendedName>
</protein>
<comment type="caution">
    <text evidence="2">The sequence shown here is derived from an EMBL/GenBank/DDBJ whole genome shotgun (WGS) entry which is preliminary data.</text>
</comment>
<dbReference type="Pfam" id="PF01850">
    <property type="entry name" value="PIN"/>
    <property type="match status" value="1"/>
</dbReference>
<accession>A0A1F4V3K7</accession>
<gene>
    <name evidence="2" type="ORF">A2982_00515</name>
</gene>
<dbReference type="EMBL" id="MEVH01000014">
    <property type="protein sequence ID" value="OGC51752.1"/>
    <property type="molecule type" value="Genomic_DNA"/>
</dbReference>
<feature type="domain" description="PIN" evidence="1">
    <location>
        <begin position="4"/>
        <end position="129"/>
    </location>
</feature>
<dbReference type="InterPro" id="IPR029060">
    <property type="entry name" value="PIN-like_dom_sf"/>
</dbReference>
<evidence type="ECO:0000313" key="3">
    <source>
        <dbReference type="Proteomes" id="UP000178771"/>
    </source>
</evidence>
<dbReference type="Proteomes" id="UP000178771">
    <property type="component" value="Unassembled WGS sequence"/>
</dbReference>
<evidence type="ECO:0000259" key="1">
    <source>
        <dbReference type="Pfam" id="PF01850"/>
    </source>
</evidence>
<dbReference type="STRING" id="1802624.A2982_00515"/>
<sequence length="138" mass="16160">MKTLLDSNILIYSLNEDSELHDRSIEYLRKHDSYITLQNVSETYRSITSEKLFSNPFSPRNAIKAIDQIIKILPVLYPSEETYQILKKLIAKYKIKSYAVFDALIVAMMIEYNVDQIATNNDSHFRKYKEVSTLNPFK</sequence>
<organism evidence="2 3">
    <name type="scientific">candidate division WWE3 bacterium RIFCSPLOWO2_01_FULL_39_13</name>
    <dbReference type="NCBI Taxonomy" id="1802624"/>
    <lineage>
        <taxon>Bacteria</taxon>
        <taxon>Katanobacteria</taxon>
    </lineage>
</organism>
<proteinExistence type="predicted"/>
<dbReference type="Gene3D" id="3.40.50.1010">
    <property type="entry name" value="5'-nuclease"/>
    <property type="match status" value="1"/>
</dbReference>
<dbReference type="AlphaFoldDB" id="A0A1F4V3K7"/>
<evidence type="ECO:0000313" key="2">
    <source>
        <dbReference type="EMBL" id="OGC51752.1"/>
    </source>
</evidence>
<dbReference type="InterPro" id="IPR002716">
    <property type="entry name" value="PIN_dom"/>
</dbReference>